<accession>A0A1S8AB27</accession>
<name>A0A1S8AB27_ROSNE</name>
<sequence length="263" mass="29968">MRRWWTTNEENLRVRYKLPHEMGQCPVKALLGVHSSDSCSCECCPGGCTPLTFFLRSLVSREFWDIMPGTPMADTVQTMLVETHETITCHPIRGSMFAGPMGLRSIVWRLVQFIQGAQLNITMEQHLEIVRFLTHGALGIAHTCCRFSEIDICERTNLPTEEVEEINSEQTYLLQLLDDLVVEFEQVSREGRGGLLLGLCDPDEFWRHRWADRMCETLEGLNGNDIGKEERSKASDIGVVWDANPPLQTNWKSSLSTKHRNTS</sequence>
<dbReference type="EMBL" id="DF977538">
    <property type="protein sequence ID" value="GAW27249.1"/>
    <property type="molecule type" value="Genomic_DNA"/>
</dbReference>
<reference evidence="1" key="1">
    <citation type="submission" date="2016-03" db="EMBL/GenBank/DDBJ databases">
        <title>Draft genome sequence of Rosellinia necatrix.</title>
        <authorList>
            <person name="Kanematsu S."/>
        </authorList>
    </citation>
    <scope>NUCLEOTIDE SEQUENCE [LARGE SCALE GENOMIC DNA]</scope>
    <source>
        <strain evidence="1">W97</strain>
    </source>
</reference>
<dbReference type="OrthoDB" id="1577640at2759"/>
<evidence type="ECO:0000313" key="1">
    <source>
        <dbReference type="EMBL" id="GAW27249.1"/>
    </source>
</evidence>
<proteinExistence type="predicted"/>
<dbReference type="AlphaFoldDB" id="A0A1S8AB27"/>
<dbReference type="Proteomes" id="UP000054516">
    <property type="component" value="Unassembled WGS sequence"/>
</dbReference>
<keyword evidence="2" id="KW-1185">Reference proteome</keyword>
<protein>
    <submittedName>
        <fullName evidence="1">Uncharacterized protein</fullName>
    </submittedName>
</protein>
<evidence type="ECO:0000313" key="2">
    <source>
        <dbReference type="Proteomes" id="UP000054516"/>
    </source>
</evidence>
<organism evidence="1">
    <name type="scientific">Rosellinia necatrix</name>
    <name type="common">White root-rot fungus</name>
    <dbReference type="NCBI Taxonomy" id="77044"/>
    <lineage>
        <taxon>Eukaryota</taxon>
        <taxon>Fungi</taxon>
        <taxon>Dikarya</taxon>
        <taxon>Ascomycota</taxon>
        <taxon>Pezizomycotina</taxon>
        <taxon>Sordariomycetes</taxon>
        <taxon>Xylariomycetidae</taxon>
        <taxon>Xylariales</taxon>
        <taxon>Xylariaceae</taxon>
        <taxon>Rosellinia</taxon>
    </lineage>
</organism>
<gene>
    <name evidence="1" type="ORF">SAMD00023353_9300320</name>
</gene>